<keyword evidence="1" id="KW-1133">Transmembrane helix</keyword>
<evidence type="ECO:0000313" key="3">
    <source>
        <dbReference type="Proteomes" id="UP001432322"/>
    </source>
</evidence>
<accession>A0AAV5WCJ3</accession>
<evidence type="ECO:0000256" key="1">
    <source>
        <dbReference type="SAM" id="Phobius"/>
    </source>
</evidence>
<sequence>PLSYLVSFLHPPFPYSSYHQLTFPSSFVSIDIVNRYVQSMMLLPLFILFFLSINTAGQESKRNESTIGILKNQTIRPCEGQRANDSNCTVHVFRVVLSSKPSDSTTETVNKEKIIFANSAQNKELSREVSQKIPKNLSESIRKRIKNVIENDGFFLRETNPEELPSSESNLSEMNINAPIDTQFLDQPKTDSVSVKTGVLSIVSTSFSPWWLAILVVGIVMGVLSTVFCILLIEYRSKPMLDRSSQLSFRKVNVNSKGREETMRRDVERLIPIVVPNYYTPDYRAPPPPLLARSVSSTASSSHPNYVNSFSLLDNHQLAMAYAPPPVPRGREGRYVRRGMRPPNNAYEMQLYNNIMDGSEGRGRSSSTGGSIR</sequence>
<evidence type="ECO:0000313" key="2">
    <source>
        <dbReference type="EMBL" id="GMT28742.1"/>
    </source>
</evidence>
<reference evidence="2" key="1">
    <citation type="submission" date="2023-10" db="EMBL/GenBank/DDBJ databases">
        <title>Genome assembly of Pristionchus species.</title>
        <authorList>
            <person name="Yoshida K."/>
            <person name="Sommer R.J."/>
        </authorList>
    </citation>
    <scope>NUCLEOTIDE SEQUENCE</scope>
    <source>
        <strain evidence="2">RS5133</strain>
    </source>
</reference>
<dbReference type="AlphaFoldDB" id="A0AAV5WCJ3"/>
<feature type="transmembrane region" description="Helical" evidence="1">
    <location>
        <begin position="210"/>
        <end position="233"/>
    </location>
</feature>
<organism evidence="2 3">
    <name type="scientific">Pristionchus fissidentatus</name>
    <dbReference type="NCBI Taxonomy" id="1538716"/>
    <lineage>
        <taxon>Eukaryota</taxon>
        <taxon>Metazoa</taxon>
        <taxon>Ecdysozoa</taxon>
        <taxon>Nematoda</taxon>
        <taxon>Chromadorea</taxon>
        <taxon>Rhabditida</taxon>
        <taxon>Rhabditina</taxon>
        <taxon>Diplogasteromorpha</taxon>
        <taxon>Diplogasteroidea</taxon>
        <taxon>Neodiplogasteridae</taxon>
        <taxon>Pristionchus</taxon>
    </lineage>
</organism>
<dbReference type="EMBL" id="BTSY01000005">
    <property type="protein sequence ID" value="GMT28742.1"/>
    <property type="molecule type" value="Genomic_DNA"/>
</dbReference>
<name>A0AAV5WCJ3_9BILA</name>
<comment type="caution">
    <text evidence="2">The sequence shown here is derived from an EMBL/GenBank/DDBJ whole genome shotgun (WGS) entry which is preliminary data.</text>
</comment>
<dbReference type="Proteomes" id="UP001432322">
    <property type="component" value="Unassembled WGS sequence"/>
</dbReference>
<keyword evidence="3" id="KW-1185">Reference proteome</keyword>
<feature type="non-terminal residue" evidence="2">
    <location>
        <position position="1"/>
    </location>
</feature>
<keyword evidence="1" id="KW-0812">Transmembrane</keyword>
<proteinExistence type="predicted"/>
<gene>
    <name evidence="2" type="ORF">PFISCL1PPCAC_20039</name>
</gene>
<keyword evidence="1" id="KW-0472">Membrane</keyword>
<protein>
    <submittedName>
        <fullName evidence="2">Uncharacterized protein</fullName>
    </submittedName>
</protein>